<evidence type="ECO:0000256" key="1">
    <source>
        <dbReference type="ARBA" id="ARBA00001971"/>
    </source>
</evidence>
<comment type="similarity">
    <text evidence="2 8">Belongs to the cytochrome P450 family.</text>
</comment>
<dbReference type="PROSITE" id="PS00086">
    <property type="entry name" value="CYTOCHROME_P450"/>
    <property type="match status" value="1"/>
</dbReference>
<dbReference type="PROSITE" id="PS50022">
    <property type="entry name" value="FA58C_3"/>
    <property type="match status" value="1"/>
</dbReference>
<keyword evidence="4 8" id="KW-0560">Oxidoreductase</keyword>
<evidence type="ECO:0000256" key="7">
    <source>
        <dbReference type="PIRSR" id="PIRSR602401-1"/>
    </source>
</evidence>
<dbReference type="FunCoup" id="A0A4S2N2S4">
    <property type="interactions" value="1452"/>
</dbReference>
<dbReference type="SUPFAM" id="SSF48264">
    <property type="entry name" value="Cytochrome P450"/>
    <property type="match status" value="1"/>
</dbReference>
<dbReference type="InterPro" id="IPR050121">
    <property type="entry name" value="Cytochrome_P450_monoxygenase"/>
</dbReference>
<evidence type="ECO:0000256" key="6">
    <source>
        <dbReference type="ARBA" id="ARBA00023033"/>
    </source>
</evidence>
<dbReference type="InterPro" id="IPR036396">
    <property type="entry name" value="Cyt_P450_sf"/>
</dbReference>
<dbReference type="Pfam" id="PF00067">
    <property type="entry name" value="p450"/>
    <property type="match status" value="1"/>
</dbReference>
<feature type="domain" description="F5/8 type C" evidence="9">
    <location>
        <begin position="487"/>
        <end position="545"/>
    </location>
</feature>
<dbReference type="PRINTS" id="PR00463">
    <property type="entry name" value="EP450I"/>
</dbReference>
<name>A0A4S2N2S4_9PEZI</name>
<dbReference type="InterPro" id="IPR000421">
    <property type="entry name" value="FA58C"/>
</dbReference>
<evidence type="ECO:0000256" key="3">
    <source>
        <dbReference type="ARBA" id="ARBA00022723"/>
    </source>
</evidence>
<evidence type="ECO:0000313" key="10">
    <source>
        <dbReference type="EMBL" id="TGZ83363.1"/>
    </source>
</evidence>
<organism evidence="10 11">
    <name type="scientific">Ascodesmis nigricans</name>
    <dbReference type="NCBI Taxonomy" id="341454"/>
    <lineage>
        <taxon>Eukaryota</taxon>
        <taxon>Fungi</taxon>
        <taxon>Dikarya</taxon>
        <taxon>Ascomycota</taxon>
        <taxon>Pezizomycotina</taxon>
        <taxon>Pezizomycetes</taxon>
        <taxon>Pezizales</taxon>
        <taxon>Ascodesmidaceae</taxon>
        <taxon>Ascodesmis</taxon>
    </lineage>
</organism>
<dbReference type="STRING" id="341454.A0A4S2N2S4"/>
<accession>A0A4S2N2S4</accession>
<dbReference type="OrthoDB" id="655030at2759"/>
<evidence type="ECO:0000313" key="11">
    <source>
        <dbReference type="Proteomes" id="UP000298138"/>
    </source>
</evidence>
<reference evidence="10 11" key="1">
    <citation type="submission" date="2019-04" db="EMBL/GenBank/DDBJ databases">
        <title>Comparative genomics and transcriptomics to analyze fruiting body development in filamentous ascomycetes.</title>
        <authorList>
            <consortium name="DOE Joint Genome Institute"/>
            <person name="Lutkenhaus R."/>
            <person name="Traeger S."/>
            <person name="Breuer J."/>
            <person name="Kuo A."/>
            <person name="Lipzen A."/>
            <person name="Pangilinan J."/>
            <person name="Dilworth D."/>
            <person name="Sandor L."/>
            <person name="Poggeler S."/>
            <person name="Barry K."/>
            <person name="Grigoriev I.V."/>
            <person name="Nowrousian M."/>
        </authorList>
    </citation>
    <scope>NUCLEOTIDE SEQUENCE [LARGE SCALE GENOMIC DNA]</scope>
    <source>
        <strain evidence="10 11">CBS 389.68</strain>
    </source>
</reference>
<dbReference type="Proteomes" id="UP000298138">
    <property type="component" value="Unassembled WGS sequence"/>
</dbReference>
<dbReference type="GO" id="GO:0005506">
    <property type="term" value="F:iron ion binding"/>
    <property type="evidence" value="ECO:0007669"/>
    <property type="project" value="InterPro"/>
</dbReference>
<dbReference type="InterPro" id="IPR001128">
    <property type="entry name" value="Cyt_P450"/>
</dbReference>
<dbReference type="PRINTS" id="PR00385">
    <property type="entry name" value="P450"/>
</dbReference>
<feature type="binding site" description="axial binding residue" evidence="7">
    <location>
        <position position="487"/>
    </location>
    <ligand>
        <name>heme</name>
        <dbReference type="ChEBI" id="CHEBI:30413"/>
    </ligand>
    <ligandPart>
        <name>Fe</name>
        <dbReference type="ChEBI" id="CHEBI:18248"/>
    </ligandPart>
</feature>
<keyword evidence="7 8" id="KW-0349">Heme</keyword>
<proteinExistence type="inferred from homology"/>
<evidence type="ECO:0000256" key="2">
    <source>
        <dbReference type="ARBA" id="ARBA00010617"/>
    </source>
</evidence>
<sequence>MAILATLNTLTSHLPPSVLLALPTQILLSSIHEIHTVSVLIIYTLTNTSLLLHQLILNTSPVSLLSTLLDLVKANILFLGTLAVLTVIRRLYFHPLSRFPGQKRYAVSKLWEGYTNGLGENGIRVRDLHRRYNTPILRVGPNELTVVSVEALPHLYSRSIPHKSRGPWYNIWKIQGSLNLLTASDEVHRQWRPLWEQAFSAPAMERFTKRVEEHVGRLVEAVGREVGKEFSVGEVIGRFAFDVMADLGFAIPDYGLLSLTGDPGYMNIMHDFMCTSNVMGTFRNFMDVALYLPLERNPEVKKFRQYGRDLLKHRLSIENPPKDVAKAFLESPGTRFTDIEIEANVQLLIVAGSDTTSTILTVLLYYLSKFPEFQETLYAEIQSATPFATASLGSLPYLNALINETLRLYPAVPSGAQAQTGPNGLTVEGQYIPPKTPVRVNQFAMHTDPRYWRRPDEFLPERWVDESLGLIKDRRAFIPFSYGRHACVGKKLALQEIRLATAKLVEKYKFRPGENALGTEEYRKAWRDYFTAMPGPNWVKVELRE</sequence>
<dbReference type="GO" id="GO:0020037">
    <property type="term" value="F:heme binding"/>
    <property type="evidence" value="ECO:0007669"/>
    <property type="project" value="InterPro"/>
</dbReference>
<dbReference type="InterPro" id="IPR002401">
    <property type="entry name" value="Cyt_P450_E_grp-I"/>
</dbReference>
<dbReference type="InterPro" id="IPR017972">
    <property type="entry name" value="Cyt_P450_CS"/>
</dbReference>
<evidence type="ECO:0000259" key="9">
    <source>
        <dbReference type="PROSITE" id="PS50022"/>
    </source>
</evidence>
<dbReference type="Gene3D" id="1.10.630.10">
    <property type="entry name" value="Cytochrome P450"/>
    <property type="match status" value="1"/>
</dbReference>
<dbReference type="EMBL" id="ML220114">
    <property type="protein sequence ID" value="TGZ83363.1"/>
    <property type="molecule type" value="Genomic_DNA"/>
</dbReference>
<dbReference type="InParanoid" id="A0A4S2N2S4"/>
<evidence type="ECO:0000256" key="4">
    <source>
        <dbReference type="ARBA" id="ARBA00023002"/>
    </source>
</evidence>
<evidence type="ECO:0000256" key="8">
    <source>
        <dbReference type="RuleBase" id="RU000461"/>
    </source>
</evidence>
<protein>
    <submittedName>
        <fullName evidence="10">Cytochrome P450</fullName>
    </submittedName>
</protein>
<dbReference type="GO" id="GO:0016705">
    <property type="term" value="F:oxidoreductase activity, acting on paired donors, with incorporation or reduction of molecular oxygen"/>
    <property type="evidence" value="ECO:0007669"/>
    <property type="project" value="InterPro"/>
</dbReference>
<dbReference type="PANTHER" id="PTHR24305">
    <property type="entry name" value="CYTOCHROME P450"/>
    <property type="match status" value="1"/>
</dbReference>
<dbReference type="PANTHER" id="PTHR24305:SF187">
    <property type="entry name" value="P450, PUTATIVE (EUROFUNG)-RELATED"/>
    <property type="match status" value="1"/>
</dbReference>
<keyword evidence="6 8" id="KW-0503">Monooxygenase</keyword>
<dbReference type="AlphaFoldDB" id="A0A4S2N2S4"/>
<gene>
    <name evidence="10" type="ORF">EX30DRAFT_362852</name>
</gene>
<evidence type="ECO:0000256" key="5">
    <source>
        <dbReference type="ARBA" id="ARBA00023004"/>
    </source>
</evidence>
<keyword evidence="5 7" id="KW-0408">Iron</keyword>
<dbReference type="GO" id="GO:0004497">
    <property type="term" value="F:monooxygenase activity"/>
    <property type="evidence" value="ECO:0007669"/>
    <property type="project" value="UniProtKB-KW"/>
</dbReference>
<keyword evidence="3 7" id="KW-0479">Metal-binding</keyword>
<comment type="cofactor">
    <cofactor evidence="1 7">
        <name>heme</name>
        <dbReference type="ChEBI" id="CHEBI:30413"/>
    </cofactor>
</comment>
<keyword evidence="11" id="KW-1185">Reference proteome</keyword>